<reference evidence="1" key="1">
    <citation type="journal article" date="2023" name="G3 (Bethesda)">
        <title>A reference genome for the long-term kleptoplast-retaining sea slug Elysia crispata morphotype clarki.</title>
        <authorList>
            <person name="Eastman K.E."/>
            <person name="Pendleton A.L."/>
            <person name="Shaikh M.A."/>
            <person name="Suttiyut T."/>
            <person name="Ogas R."/>
            <person name="Tomko P."/>
            <person name="Gavelis G."/>
            <person name="Widhalm J.R."/>
            <person name="Wisecaver J.H."/>
        </authorList>
    </citation>
    <scope>NUCLEOTIDE SEQUENCE</scope>
    <source>
        <strain evidence="1">ECLA1</strain>
    </source>
</reference>
<protein>
    <submittedName>
        <fullName evidence="1">Uncharacterized protein</fullName>
    </submittedName>
</protein>
<gene>
    <name evidence="1" type="ORF">RRG08_045455</name>
</gene>
<accession>A0AAE1E6K5</accession>
<comment type="caution">
    <text evidence="1">The sequence shown here is derived from an EMBL/GenBank/DDBJ whole genome shotgun (WGS) entry which is preliminary data.</text>
</comment>
<evidence type="ECO:0000313" key="2">
    <source>
        <dbReference type="Proteomes" id="UP001283361"/>
    </source>
</evidence>
<sequence length="75" mass="8061">MPLNGPKLSMLTSCGFSKGFADDNAKITPGVIYAGRSACDAQSILLNEATQEKHLKPANLDFMAEVSSGKWEETK</sequence>
<dbReference type="EMBL" id="JAWDGP010001056">
    <property type="protein sequence ID" value="KAK3795465.1"/>
    <property type="molecule type" value="Genomic_DNA"/>
</dbReference>
<dbReference type="Proteomes" id="UP001283361">
    <property type="component" value="Unassembled WGS sequence"/>
</dbReference>
<dbReference type="AlphaFoldDB" id="A0AAE1E6K5"/>
<organism evidence="1 2">
    <name type="scientific">Elysia crispata</name>
    <name type="common">lettuce slug</name>
    <dbReference type="NCBI Taxonomy" id="231223"/>
    <lineage>
        <taxon>Eukaryota</taxon>
        <taxon>Metazoa</taxon>
        <taxon>Spiralia</taxon>
        <taxon>Lophotrochozoa</taxon>
        <taxon>Mollusca</taxon>
        <taxon>Gastropoda</taxon>
        <taxon>Heterobranchia</taxon>
        <taxon>Euthyneura</taxon>
        <taxon>Panpulmonata</taxon>
        <taxon>Sacoglossa</taxon>
        <taxon>Placobranchoidea</taxon>
        <taxon>Plakobranchidae</taxon>
        <taxon>Elysia</taxon>
    </lineage>
</organism>
<proteinExistence type="predicted"/>
<name>A0AAE1E6K5_9GAST</name>
<evidence type="ECO:0000313" key="1">
    <source>
        <dbReference type="EMBL" id="KAK3795465.1"/>
    </source>
</evidence>
<keyword evidence="2" id="KW-1185">Reference proteome</keyword>